<keyword evidence="2" id="KW-0143">Chaperone</keyword>
<evidence type="ECO:0000313" key="4">
    <source>
        <dbReference type="Proteomes" id="UP001500929"/>
    </source>
</evidence>
<dbReference type="InterPro" id="IPR002639">
    <property type="entry name" value="UreF"/>
</dbReference>
<dbReference type="Proteomes" id="UP001500929">
    <property type="component" value="Unassembled WGS sequence"/>
</dbReference>
<organism evidence="3 4">
    <name type="scientific">Herbiconiux moechotypicola</name>
    <dbReference type="NCBI Taxonomy" id="637393"/>
    <lineage>
        <taxon>Bacteria</taxon>
        <taxon>Bacillati</taxon>
        <taxon>Actinomycetota</taxon>
        <taxon>Actinomycetes</taxon>
        <taxon>Micrococcales</taxon>
        <taxon>Microbacteriaceae</taxon>
        <taxon>Herbiconiux</taxon>
    </lineage>
</organism>
<dbReference type="RefSeq" id="WP_259478393.1">
    <property type="nucleotide sequence ID" value="NZ_BAAAQY010000002.1"/>
</dbReference>
<dbReference type="EMBL" id="BAAAQY010000002">
    <property type="protein sequence ID" value="GAA2225517.1"/>
    <property type="molecule type" value="Genomic_DNA"/>
</dbReference>
<gene>
    <name evidence="3" type="ORF">GCM10009851_06610</name>
</gene>
<comment type="caution">
    <text evidence="3">The sequence shown here is derived from an EMBL/GenBank/DDBJ whole genome shotgun (WGS) entry which is preliminary data.</text>
</comment>
<keyword evidence="1" id="KW-0996">Nickel insertion</keyword>
<evidence type="ECO:0000256" key="2">
    <source>
        <dbReference type="ARBA" id="ARBA00023186"/>
    </source>
</evidence>
<dbReference type="PIRSF" id="PIRSF009467">
    <property type="entry name" value="Ureas_acces_UreF"/>
    <property type="match status" value="1"/>
</dbReference>
<name>A0ABN3D9X2_9MICO</name>
<sequence length="227" mass="23790">MTSSLGALLQADPAFASGATSFSSGLETLVADGFVTDADTLTRFLTDSVALRWNTFDRVVLVRSHALGLDTPRSDDARLALDRETEITTPGERARSASRRAGIGLLGTWARLGSLAAARYRDLARSTTGCGHLAVAQGLVHAEQGVSLADSEAVACWALLSGQASSAVRLGVVGHRAAQTALLEARRLVEPLLAHPVAADAVPHAFTPVTDIALERHSLAELKLFAS</sequence>
<dbReference type="PANTHER" id="PTHR33620">
    <property type="entry name" value="UREASE ACCESSORY PROTEIN F"/>
    <property type="match status" value="1"/>
</dbReference>
<protein>
    <submittedName>
        <fullName evidence="3">Urease accessory UreF family protein</fullName>
    </submittedName>
</protein>
<dbReference type="Pfam" id="PF01730">
    <property type="entry name" value="UreF"/>
    <property type="match status" value="1"/>
</dbReference>
<reference evidence="3 4" key="1">
    <citation type="journal article" date="2019" name="Int. J. Syst. Evol. Microbiol.">
        <title>The Global Catalogue of Microorganisms (GCM) 10K type strain sequencing project: providing services to taxonomists for standard genome sequencing and annotation.</title>
        <authorList>
            <consortium name="The Broad Institute Genomics Platform"/>
            <consortium name="The Broad Institute Genome Sequencing Center for Infectious Disease"/>
            <person name="Wu L."/>
            <person name="Ma J."/>
        </authorList>
    </citation>
    <scope>NUCLEOTIDE SEQUENCE [LARGE SCALE GENOMIC DNA]</scope>
    <source>
        <strain evidence="3 4">JCM 16117</strain>
    </source>
</reference>
<accession>A0ABN3D9X2</accession>
<dbReference type="PANTHER" id="PTHR33620:SF1">
    <property type="entry name" value="UREASE ACCESSORY PROTEIN F"/>
    <property type="match status" value="1"/>
</dbReference>
<proteinExistence type="predicted"/>
<evidence type="ECO:0000256" key="1">
    <source>
        <dbReference type="ARBA" id="ARBA00022988"/>
    </source>
</evidence>
<dbReference type="InterPro" id="IPR038277">
    <property type="entry name" value="UreF_sf"/>
</dbReference>
<evidence type="ECO:0000313" key="3">
    <source>
        <dbReference type="EMBL" id="GAA2225517.1"/>
    </source>
</evidence>
<dbReference type="Gene3D" id="1.10.4190.10">
    <property type="entry name" value="Urease accessory protein UreF"/>
    <property type="match status" value="1"/>
</dbReference>
<keyword evidence="4" id="KW-1185">Reference proteome</keyword>